<comment type="subcellular location">
    <subcellularLocation>
        <location evidence="1">Nucleus</location>
    </subcellularLocation>
</comment>
<dbReference type="SUPFAM" id="SSF50978">
    <property type="entry name" value="WD40 repeat-like"/>
    <property type="match status" value="1"/>
</dbReference>
<dbReference type="Gene3D" id="2.130.10.10">
    <property type="entry name" value="YVTN repeat-like/Quinoprotein amine dehydrogenase"/>
    <property type="match status" value="1"/>
</dbReference>
<evidence type="ECO:0000313" key="3">
    <source>
        <dbReference type="EMBL" id="KAK9126739.1"/>
    </source>
</evidence>
<dbReference type="PANTHER" id="PTHR22715">
    <property type="entry name" value="TRANSFORMING GROWTH FACTOR BETA REGULATED GENE 1"/>
    <property type="match status" value="1"/>
</dbReference>
<dbReference type="InterPro" id="IPR040092">
    <property type="entry name" value="TBRG1"/>
</dbReference>
<evidence type="ECO:0000256" key="2">
    <source>
        <dbReference type="ARBA" id="ARBA00023242"/>
    </source>
</evidence>
<dbReference type="GO" id="GO:0051726">
    <property type="term" value="P:regulation of cell cycle"/>
    <property type="evidence" value="ECO:0007669"/>
    <property type="project" value="TreeGrafter"/>
</dbReference>
<dbReference type="GO" id="GO:0005634">
    <property type="term" value="C:nucleus"/>
    <property type="evidence" value="ECO:0007669"/>
    <property type="project" value="UniProtKB-SubCell"/>
</dbReference>
<accession>A0AAP0J3G5</accession>
<evidence type="ECO:0000313" key="4">
    <source>
        <dbReference type="Proteomes" id="UP001419268"/>
    </source>
</evidence>
<dbReference type="SUPFAM" id="SSF50998">
    <property type="entry name" value="Quinoprotein alcohol dehydrogenase-like"/>
    <property type="match status" value="1"/>
</dbReference>
<dbReference type="InterPro" id="IPR015943">
    <property type="entry name" value="WD40/YVTN_repeat-like_dom_sf"/>
</dbReference>
<dbReference type="InterPro" id="IPR003888">
    <property type="entry name" value="FYrich_N"/>
</dbReference>
<dbReference type="InterPro" id="IPR036322">
    <property type="entry name" value="WD40_repeat_dom_sf"/>
</dbReference>
<dbReference type="PROSITE" id="PS51543">
    <property type="entry name" value="FYRC"/>
    <property type="match status" value="1"/>
</dbReference>
<dbReference type="InterPro" id="IPR011047">
    <property type="entry name" value="Quinoprotein_ADH-like_sf"/>
</dbReference>
<evidence type="ECO:0000256" key="1">
    <source>
        <dbReference type="ARBA" id="ARBA00004123"/>
    </source>
</evidence>
<keyword evidence="4" id="KW-1185">Reference proteome</keyword>
<dbReference type="InterPro" id="IPR003889">
    <property type="entry name" value="FYrich_C"/>
</dbReference>
<comment type="caution">
    <text evidence="3">The sequence shown here is derived from an EMBL/GenBank/DDBJ whole genome shotgun (WGS) entry which is preliminary data.</text>
</comment>
<reference evidence="3 4" key="1">
    <citation type="submission" date="2024-01" db="EMBL/GenBank/DDBJ databases">
        <title>Genome assemblies of Stephania.</title>
        <authorList>
            <person name="Yang L."/>
        </authorList>
    </citation>
    <scope>NUCLEOTIDE SEQUENCE [LARGE SCALE GENOMIC DNA]</scope>
    <source>
        <strain evidence="3">JXDWG</strain>
        <tissue evidence="3">Leaf</tissue>
    </source>
</reference>
<proteinExistence type="predicted"/>
<dbReference type="Gene3D" id="3.30.160.360">
    <property type="match status" value="1"/>
</dbReference>
<dbReference type="EMBL" id="JBBNAG010000006">
    <property type="protein sequence ID" value="KAK9126739.1"/>
    <property type="molecule type" value="Genomic_DNA"/>
</dbReference>
<name>A0AAP0J3G5_9MAGN</name>
<keyword evidence="2" id="KW-0539">Nucleus</keyword>
<organism evidence="3 4">
    <name type="scientific">Stephania cephalantha</name>
    <dbReference type="NCBI Taxonomy" id="152367"/>
    <lineage>
        <taxon>Eukaryota</taxon>
        <taxon>Viridiplantae</taxon>
        <taxon>Streptophyta</taxon>
        <taxon>Embryophyta</taxon>
        <taxon>Tracheophyta</taxon>
        <taxon>Spermatophyta</taxon>
        <taxon>Magnoliopsida</taxon>
        <taxon>Ranunculales</taxon>
        <taxon>Menispermaceae</taxon>
        <taxon>Menispermoideae</taxon>
        <taxon>Cissampelideae</taxon>
        <taxon>Stephania</taxon>
    </lineage>
</organism>
<dbReference type="Proteomes" id="UP001419268">
    <property type="component" value="Unassembled WGS sequence"/>
</dbReference>
<gene>
    <name evidence="3" type="ORF">Scep_015585</name>
</gene>
<sequence>MQNPRGEEKSDGLEIISIGVLYDGSSWDKKYWSCSRGKDRYPYPVGYRAVRIHSGVMYRMEIQEGPKGPLFVITSTDGESCSGQTPDIAWETFQKKGGPRAKLGHGKRFSCKIDGTEFFGFKNPLVQRFLRELMANVNGIARQNSTSPDICNGGVNLMPVNQVPKSCPHPASPVIAPCPKAHRSNRKRKMKHRTQTTSFIDDEIKKIHIQGPSNDADHSSDCTGSRLLDCETVLTSTLDREREVNNDSKALSVDEVTLVELRRHASPVTVGISLKFSNLGASFSGGRFFWQEYKGVWPKDFTSFTVLDLYFVDNTVFLVNASDICKRNILNFQQLDNRSLNIQIEGCNALDAIKGNSGGTLDLTESRNAEEMDISVSVKGSGFAGLPVDSPPDCYKGSSSQVEPHHPASNRIISDETTTNSFSQKSLDTYVSNASPERTDFDSEGQDCLTSMMKVLLPQALTLLKKAPTRTKTMFQSSEFSLANDHSLSLTGTKSSIHPTEAISPGKTAVETSCEGPSAIKETKMHGLSRILDSSEVVESVVPDSLDDNEQLRNNVNNQWPLCSNLIEVGEMAFDKKEHNSDCASLLGCADIHNKSLNFQSRMSGNSELLYDTDTQCPNDITEEEVVISDSPIGYSSPKKETFLEGRSDLNDRESDPGVDSTGDMLKESLGVVNGPIQDVTAIEPFLPMRRESHSPLTSVVGCEAMNVIPPNERSCGNTSFHVETTFRPKAAPFSSESGFSQRVVNSDSTKNLEARDKEESKNKIFCKIEVAQYCRRKYHSKGPKLQNGRIHQQQSNDCVLDDRDCIDSYKLYGNQDTRIGSTCNAGASNDSHEETKVPGTGNTSSLIQYLDPPIMPFNGLLSESIICRNANGDSLSEAYPVTELVQVGSLSRGILSKEVASRKDAKIDDQHEGLKHGDLGCGGMPARSTSSQNLTVDSAEENLLSISSDLLTLEAEKHPSDAAVELKGHDIVNCNSTSSLCPRKEINLDDLSRHEVKEILADWDIQTPGSPVSRSGQECGNLLSHTMIRQESKLMDQISPNMDFDRERENVVELLGCYMHPAPVLSMLLTSRGEEVHVAVLCGCLEEKARTIFVYKIPIGTQRGGCPSFIGYTVMLPLMENRYKIELGTSSLQFTPDWQCLVFHNSIKAPSCRERSMDCLCSTCTSNCFGENALKVVHVKLGYVSLVVKLKTVESVHCVLVCESNHIVAVEESGSLHVWIMCANWSSCTEEFILANFDDSYHHILELKRIPKSPFLIIGHNGAGDFTLCRILLGSSGKVDVTWISTVELSPFGFSAVHPCIQKSFCIIIDDKVLTIDNLRFKPSLFSGYTWDLSKRAILSRYSAPTKSVFHVLPIGAFSWDEKGYVPTGSDVEGHVNEIMATAKLWFSQSGKQLLSNWKDPAVWLLVSADCDFQIQNNNEGAGINKSPETCWRLALLVKNNVIFGRTIDTRVAAIDASASHAVIGTSSGHVYVWEMSTGRKSDLHYFQGKRVSCIASDSQSDMVAVASEDSELLIFSTGRIRVA</sequence>
<protein>
    <submittedName>
        <fullName evidence="3">Uncharacterized protein</fullName>
    </submittedName>
</protein>
<dbReference type="PANTHER" id="PTHR22715:SF1">
    <property type="entry name" value="DNA BINDING PROTEIN"/>
    <property type="match status" value="1"/>
</dbReference>
<dbReference type="Pfam" id="PF05965">
    <property type="entry name" value="FYRC"/>
    <property type="match status" value="1"/>
</dbReference>
<dbReference type="PROSITE" id="PS51542">
    <property type="entry name" value="FYRN"/>
    <property type="match status" value="1"/>
</dbReference>
<dbReference type="GO" id="GO:0140993">
    <property type="term" value="F:histone modifying activity"/>
    <property type="evidence" value="ECO:0007669"/>
    <property type="project" value="UniProtKB-ARBA"/>
</dbReference>